<sequence>MGQPDRPVPAHLLSPPEAPNPPRTGFGAFPHPGRDDVAHDDVIRSFYTARSNGDTHTLRDLLALDVRWHEPGDEDYSGTHQGRETVLTLLDDLQRATNGTFTLAPTGFLTTHEHVVAKIRWSASRGETHVAGNEIAIYRITEGKIAEAWFHVDGYDPEALSEVFTLH</sequence>
<reference evidence="3 4" key="1">
    <citation type="submission" date="2019-05" db="EMBL/GenBank/DDBJ databases">
        <title>Draft genome sequence of Actinomadura sp. 14C53.</title>
        <authorList>
            <person name="Saricaoglu S."/>
            <person name="Isik K."/>
        </authorList>
    </citation>
    <scope>NUCLEOTIDE SEQUENCE [LARGE SCALE GENOMIC DNA]</scope>
    <source>
        <strain evidence="3 4">14C53</strain>
    </source>
</reference>
<evidence type="ECO:0000259" key="2">
    <source>
        <dbReference type="Pfam" id="PF12680"/>
    </source>
</evidence>
<dbReference type="SUPFAM" id="SSF54427">
    <property type="entry name" value="NTF2-like"/>
    <property type="match status" value="1"/>
</dbReference>
<dbReference type="EMBL" id="VCKW01000036">
    <property type="protein sequence ID" value="TMR03801.1"/>
    <property type="molecule type" value="Genomic_DNA"/>
</dbReference>
<evidence type="ECO:0000313" key="4">
    <source>
        <dbReference type="Proteomes" id="UP000309174"/>
    </source>
</evidence>
<evidence type="ECO:0000256" key="1">
    <source>
        <dbReference type="SAM" id="MobiDB-lite"/>
    </source>
</evidence>
<dbReference type="Pfam" id="PF12680">
    <property type="entry name" value="SnoaL_2"/>
    <property type="match status" value="1"/>
</dbReference>
<organism evidence="3 4">
    <name type="scientific">Actinomadura soli</name>
    <dbReference type="NCBI Taxonomy" id="2508997"/>
    <lineage>
        <taxon>Bacteria</taxon>
        <taxon>Bacillati</taxon>
        <taxon>Actinomycetota</taxon>
        <taxon>Actinomycetes</taxon>
        <taxon>Streptosporangiales</taxon>
        <taxon>Thermomonosporaceae</taxon>
        <taxon>Actinomadura</taxon>
    </lineage>
</organism>
<dbReference type="InterPro" id="IPR032710">
    <property type="entry name" value="NTF2-like_dom_sf"/>
</dbReference>
<proteinExistence type="predicted"/>
<keyword evidence="4" id="KW-1185">Reference proteome</keyword>
<comment type="caution">
    <text evidence="3">The sequence shown here is derived from an EMBL/GenBank/DDBJ whole genome shotgun (WGS) entry which is preliminary data.</text>
</comment>
<feature type="domain" description="SnoaL-like" evidence="2">
    <location>
        <begin position="43"/>
        <end position="147"/>
    </location>
</feature>
<feature type="region of interest" description="Disordered" evidence="1">
    <location>
        <begin position="1"/>
        <end position="34"/>
    </location>
</feature>
<dbReference type="AlphaFoldDB" id="A0A5C4JFB4"/>
<dbReference type="OrthoDB" id="5176305at2"/>
<name>A0A5C4JFB4_9ACTN</name>
<protein>
    <submittedName>
        <fullName evidence="3">Ester cyclase</fullName>
    </submittedName>
</protein>
<dbReference type="InterPro" id="IPR037401">
    <property type="entry name" value="SnoaL-like"/>
</dbReference>
<dbReference type="Proteomes" id="UP000309174">
    <property type="component" value="Unassembled WGS sequence"/>
</dbReference>
<accession>A0A5C4JFB4</accession>
<evidence type="ECO:0000313" key="3">
    <source>
        <dbReference type="EMBL" id="TMR03801.1"/>
    </source>
</evidence>
<gene>
    <name evidence="3" type="ORF">ETD83_09815</name>
</gene>
<dbReference type="Gene3D" id="3.10.450.50">
    <property type="match status" value="1"/>
</dbReference>